<evidence type="ECO:0000313" key="1">
    <source>
        <dbReference type="EMBL" id="SUQ14581.1"/>
    </source>
</evidence>
<dbReference type="Proteomes" id="UP000254051">
    <property type="component" value="Unassembled WGS sequence"/>
</dbReference>
<gene>
    <name evidence="1" type="ORF">SAMN05216529_10733</name>
</gene>
<protein>
    <submittedName>
        <fullName evidence="1">Uncharacterized protein</fullName>
    </submittedName>
</protein>
<organism evidence="1 2">
    <name type="scientific">Faecalicatena contorta</name>
    <dbReference type="NCBI Taxonomy" id="39482"/>
    <lineage>
        <taxon>Bacteria</taxon>
        <taxon>Bacillati</taxon>
        <taxon>Bacillota</taxon>
        <taxon>Clostridia</taxon>
        <taxon>Lachnospirales</taxon>
        <taxon>Lachnospiraceae</taxon>
        <taxon>Faecalicatena</taxon>
    </lineage>
</organism>
<dbReference type="RefSeq" id="WP_109711605.1">
    <property type="nucleotide sequence ID" value="NZ_QGDS01000007.1"/>
</dbReference>
<proteinExistence type="predicted"/>
<dbReference type="AlphaFoldDB" id="A0A316AHH4"/>
<evidence type="ECO:0000313" key="2">
    <source>
        <dbReference type="Proteomes" id="UP000254051"/>
    </source>
</evidence>
<name>A0A316AHH4_9FIRM</name>
<keyword evidence="2" id="KW-1185">Reference proteome</keyword>
<sequence length="60" mass="7149">MNKYDSMPQDVKEYAERRIHESGVRCVPGHYPVFESKEQVDKWLEMTEFMRKKGAEALNE</sequence>
<accession>A0A316AHH4</accession>
<reference evidence="2" key="1">
    <citation type="submission" date="2017-07" db="EMBL/GenBank/DDBJ databases">
        <authorList>
            <person name="Varghese N."/>
            <person name="Submissions S."/>
        </authorList>
    </citation>
    <scope>NUCLEOTIDE SEQUENCE [LARGE SCALE GENOMIC DNA]</scope>
    <source>
        <strain evidence="2">NLAE-zl-C134</strain>
    </source>
</reference>
<dbReference type="EMBL" id="UHJJ01000007">
    <property type="protein sequence ID" value="SUQ14581.1"/>
    <property type="molecule type" value="Genomic_DNA"/>
</dbReference>